<name>A0ABR8UP65_9MICC</name>
<accession>A0ABR8UP65</accession>
<sequence length="215" mass="23454">MPNSVIALIVDIVKSRELSDRVGAQRSIREAFAQAHGTRPMHRPLWPTVGDEFQAVFHTLGDALLTTSLVRLLLPEGVDCRFGLGRGITADVDELAPGAIQDGTAWWNAREAIEETHHREHGTDPYLRSWFVSDEAKAAGEASLVNGFLLLRDASISAMSPRARRLTAGVLLGVSQTELARREKITQSAVSQSLRRSGGSALLAAHQELEKGMLR</sequence>
<dbReference type="Proteomes" id="UP000609874">
    <property type="component" value="Unassembled WGS sequence"/>
</dbReference>
<comment type="caution">
    <text evidence="1">The sequence shown here is derived from an EMBL/GenBank/DDBJ whole genome shotgun (WGS) entry which is preliminary data.</text>
</comment>
<evidence type="ECO:0000313" key="1">
    <source>
        <dbReference type="EMBL" id="MBD7994157.1"/>
    </source>
</evidence>
<dbReference type="EMBL" id="JACSQD010000001">
    <property type="protein sequence ID" value="MBD7994157.1"/>
    <property type="molecule type" value="Genomic_DNA"/>
</dbReference>
<protein>
    <recommendedName>
        <fullName evidence="3">SatD family protein</fullName>
    </recommendedName>
</protein>
<proteinExistence type="predicted"/>
<gene>
    <name evidence="1" type="ORF">H9639_02460</name>
</gene>
<dbReference type="Pfam" id="PF16264">
    <property type="entry name" value="SatD"/>
    <property type="match status" value="1"/>
</dbReference>
<evidence type="ECO:0000313" key="2">
    <source>
        <dbReference type="Proteomes" id="UP000609874"/>
    </source>
</evidence>
<reference evidence="1 2" key="1">
    <citation type="submission" date="2020-08" db="EMBL/GenBank/DDBJ databases">
        <title>A Genomic Blueprint of the Chicken Gut Microbiome.</title>
        <authorList>
            <person name="Gilroy R."/>
            <person name="Ravi A."/>
            <person name="Getino M."/>
            <person name="Pursley I."/>
            <person name="Horton D.L."/>
            <person name="Alikhan N.-F."/>
            <person name="Baker D."/>
            <person name="Gharbi K."/>
            <person name="Hall N."/>
            <person name="Watson M."/>
            <person name="Adriaenssens E.M."/>
            <person name="Foster-Nyarko E."/>
            <person name="Jarju S."/>
            <person name="Secka A."/>
            <person name="Antonio M."/>
            <person name="Oren A."/>
            <person name="Chaudhuri R."/>
            <person name="La Ragione R.M."/>
            <person name="Hildebrand F."/>
            <person name="Pallen M.J."/>
        </authorList>
    </citation>
    <scope>NUCLEOTIDE SEQUENCE [LARGE SCALE GENOMIC DNA]</scope>
    <source>
        <strain evidence="1 2">Sa2CUA1</strain>
    </source>
</reference>
<evidence type="ECO:0008006" key="3">
    <source>
        <dbReference type="Google" id="ProtNLM"/>
    </source>
</evidence>
<dbReference type="InterPro" id="IPR032580">
    <property type="entry name" value="SatD"/>
</dbReference>
<keyword evidence="2" id="KW-1185">Reference proteome</keyword>
<organism evidence="1 2">
    <name type="scientific">Arthrobacter gallicola</name>
    <dbReference type="NCBI Taxonomy" id="2762225"/>
    <lineage>
        <taxon>Bacteria</taxon>
        <taxon>Bacillati</taxon>
        <taxon>Actinomycetota</taxon>
        <taxon>Actinomycetes</taxon>
        <taxon>Micrococcales</taxon>
        <taxon>Micrococcaceae</taxon>
        <taxon>Arthrobacter</taxon>
    </lineage>
</organism>
<dbReference type="RefSeq" id="WP_191806528.1">
    <property type="nucleotide sequence ID" value="NZ_JACSQD010000001.1"/>
</dbReference>